<evidence type="ECO:0000256" key="9">
    <source>
        <dbReference type="ARBA" id="ARBA00022692"/>
    </source>
</evidence>
<keyword evidence="12" id="KW-0460">Magnesium</keyword>
<comment type="catalytic activity">
    <reaction evidence="18">
        <text>a di-trans,poly-cis-dolichyl phosphate + UDP-N-acetyl-alpha-D-glucosamine = an N-acetyl-alpha-D-glucosaminyl-diphospho-di-trans,poly-cis-dolichol + UMP</text>
        <dbReference type="Rhea" id="RHEA:13289"/>
        <dbReference type="Rhea" id="RHEA-COMP:19498"/>
        <dbReference type="Rhea" id="RHEA-COMP:19507"/>
        <dbReference type="ChEBI" id="CHEBI:57683"/>
        <dbReference type="ChEBI" id="CHEBI:57705"/>
        <dbReference type="ChEBI" id="CHEBI:57865"/>
        <dbReference type="ChEBI" id="CHEBI:58427"/>
        <dbReference type="EC" id="2.7.8.15"/>
    </reaction>
    <physiologicalReaction direction="left-to-right" evidence="18">
        <dbReference type="Rhea" id="RHEA:13290"/>
    </physiologicalReaction>
</comment>
<evidence type="ECO:0000256" key="10">
    <source>
        <dbReference type="ARBA" id="ARBA00022723"/>
    </source>
</evidence>
<dbReference type="GO" id="GO:0016757">
    <property type="term" value="F:glycosyltransferase activity"/>
    <property type="evidence" value="ECO:0007669"/>
    <property type="project" value="UniProtKB-KW"/>
</dbReference>
<feature type="transmembrane region" description="Helical" evidence="19">
    <location>
        <begin position="283"/>
        <end position="303"/>
    </location>
</feature>
<evidence type="ECO:0000313" key="21">
    <source>
        <dbReference type="Proteomes" id="UP000023152"/>
    </source>
</evidence>
<comment type="cofactor">
    <cofactor evidence="1">
        <name>Mg(2+)</name>
        <dbReference type="ChEBI" id="CHEBI:18420"/>
    </cofactor>
</comment>
<sequence>TDDPDASNKSRQFLIFQENGRHFTIPLNPLQSLKSFHTPLMEIVRHYWSCFPADESRFTKATKILLYKKYSLIFSKSKKKESVPKKPEKVLLVQFIDFFYLFHLFTLFKQKNRESERALQIINNKIFYRMSSFTSFVNFVLLSIPLLGPAFVVRNANPSIRDSFLHVVYVSIAAFFLTVWAIPILAKYTIKKLYGKDINKKGTPEGEVPIPESLGIACGIVYLSCGVVGQFWFTDNPIKVNFFFISHFFVLFVCVKKLVEYNAALLSICFMILLGFVDDVLDIPWRYKLVIPALATLPLLIAYNGETTVHIPQNVSDWLTIPRIVSLGYLYHFYMFLLIIFCTNAINIHAGINGLEAGQSFIIGIAILIHNIIESGIDEIGRGQHKLSMFIVAPFVATTAGLLVHNWYPSRVFVGDTYTMFSGMTLAVAGVTGHFSKTLLIFFIPQILNFLYSVPQLFGLCGYTCPRHRLPFYNTKTKLLEGIPSNLNLVNAFLCLLGPMSERTLCIVLLIFQTLCCCLGLFVRYRLAYLLY</sequence>
<dbReference type="EMBL" id="ASPP01005495">
    <property type="protein sequence ID" value="ETO30405.1"/>
    <property type="molecule type" value="Genomic_DNA"/>
</dbReference>
<evidence type="ECO:0000256" key="19">
    <source>
        <dbReference type="SAM" id="Phobius"/>
    </source>
</evidence>
<dbReference type="InterPro" id="IPR033895">
    <property type="entry name" value="GPT"/>
</dbReference>
<evidence type="ECO:0000256" key="1">
    <source>
        <dbReference type="ARBA" id="ARBA00001946"/>
    </source>
</evidence>
<dbReference type="OrthoDB" id="10262326at2759"/>
<dbReference type="GO" id="GO:0003975">
    <property type="term" value="F:UDP-N-acetylglucosamine-dolichyl-phosphate N-acetylglucosaminephosphotransferase activity"/>
    <property type="evidence" value="ECO:0007669"/>
    <property type="project" value="UniProtKB-EC"/>
</dbReference>
<dbReference type="GO" id="GO:0006488">
    <property type="term" value="P:dolichol-linked oligosaccharide biosynthetic process"/>
    <property type="evidence" value="ECO:0007669"/>
    <property type="project" value="InterPro"/>
</dbReference>
<dbReference type="GO" id="GO:0005789">
    <property type="term" value="C:endoplasmic reticulum membrane"/>
    <property type="evidence" value="ECO:0007669"/>
    <property type="project" value="UniProtKB-SubCell"/>
</dbReference>
<evidence type="ECO:0000256" key="16">
    <source>
        <dbReference type="ARBA" id="ARBA00033238"/>
    </source>
</evidence>
<dbReference type="CDD" id="cd06855">
    <property type="entry name" value="GT_GPT_euk"/>
    <property type="match status" value="1"/>
</dbReference>
<gene>
    <name evidence="20" type="ORF">RFI_06714</name>
</gene>
<evidence type="ECO:0000256" key="8">
    <source>
        <dbReference type="ARBA" id="ARBA00022679"/>
    </source>
</evidence>
<keyword evidence="21" id="KW-1185">Reference proteome</keyword>
<dbReference type="OMA" id="HRTPRYN"/>
<proteinExistence type="inferred from homology"/>
<evidence type="ECO:0000256" key="5">
    <source>
        <dbReference type="ARBA" id="ARBA00013225"/>
    </source>
</evidence>
<feature type="non-terminal residue" evidence="20">
    <location>
        <position position="1"/>
    </location>
</feature>
<comment type="pathway">
    <text evidence="3">Protein modification; protein glycosylation.</text>
</comment>
<organism evidence="20 21">
    <name type="scientific">Reticulomyxa filosa</name>
    <dbReference type="NCBI Taxonomy" id="46433"/>
    <lineage>
        <taxon>Eukaryota</taxon>
        <taxon>Sar</taxon>
        <taxon>Rhizaria</taxon>
        <taxon>Retaria</taxon>
        <taxon>Foraminifera</taxon>
        <taxon>Monothalamids</taxon>
        <taxon>Reticulomyxidae</taxon>
        <taxon>Reticulomyxa</taxon>
    </lineage>
</organism>
<dbReference type="GO" id="GO:0046872">
    <property type="term" value="F:metal ion binding"/>
    <property type="evidence" value="ECO:0007669"/>
    <property type="project" value="UniProtKB-KW"/>
</dbReference>
<evidence type="ECO:0000256" key="13">
    <source>
        <dbReference type="ARBA" id="ARBA00022989"/>
    </source>
</evidence>
<dbReference type="PANTHER" id="PTHR10571">
    <property type="entry name" value="UDP-N-ACETYLGLUCOSAMINE--DOLICHYL-PHOSPHATE N-ACETYLGLUCOSAMINEPHOSPHOTRANSFERASE"/>
    <property type="match status" value="1"/>
</dbReference>
<feature type="transmembrane region" description="Helical" evidence="19">
    <location>
        <begin position="128"/>
        <end position="152"/>
    </location>
</feature>
<dbReference type="InterPro" id="IPR000715">
    <property type="entry name" value="Glycosyl_transferase_4"/>
</dbReference>
<feature type="transmembrane region" description="Helical" evidence="19">
    <location>
        <begin position="505"/>
        <end position="525"/>
    </location>
</feature>
<keyword evidence="8" id="KW-0808">Transferase</keyword>
<keyword evidence="10" id="KW-0479">Metal-binding</keyword>
<reference evidence="20 21" key="1">
    <citation type="journal article" date="2013" name="Curr. Biol.">
        <title>The Genome of the Foraminiferan Reticulomyxa filosa.</title>
        <authorList>
            <person name="Glockner G."/>
            <person name="Hulsmann N."/>
            <person name="Schleicher M."/>
            <person name="Noegel A.A."/>
            <person name="Eichinger L."/>
            <person name="Gallinger C."/>
            <person name="Pawlowski J."/>
            <person name="Sierra R."/>
            <person name="Euteneuer U."/>
            <person name="Pillet L."/>
            <person name="Moustafa A."/>
            <person name="Platzer M."/>
            <person name="Groth M."/>
            <person name="Szafranski K."/>
            <person name="Schliwa M."/>
        </authorList>
    </citation>
    <scope>NUCLEOTIDE SEQUENCE [LARGE SCALE GENOMIC DNA]</scope>
</reference>
<dbReference type="PANTHER" id="PTHR10571:SF0">
    <property type="entry name" value="UDP-N-ACETYLGLUCOSAMINE--DOLICHYL-PHOSPHATE N-ACETYLGLUCOSAMINEPHOSPHOTRANSFERASE"/>
    <property type="match status" value="1"/>
</dbReference>
<evidence type="ECO:0000256" key="6">
    <source>
        <dbReference type="ARBA" id="ARBA00017659"/>
    </source>
</evidence>
<keyword evidence="7" id="KW-0328">Glycosyltransferase</keyword>
<evidence type="ECO:0000256" key="4">
    <source>
        <dbReference type="ARBA" id="ARBA00009317"/>
    </source>
</evidence>
<keyword evidence="13 19" id="KW-1133">Transmembrane helix</keyword>
<comment type="similarity">
    <text evidence="4">Belongs to the glycosyltransferase 4 family.</text>
</comment>
<evidence type="ECO:0000256" key="15">
    <source>
        <dbReference type="ARBA" id="ARBA00029567"/>
    </source>
</evidence>
<evidence type="ECO:0000256" key="18">
    <source>
        <dbReference type="ARBA" id="ARBA00045078"/>
    </source>
</evidence>
<evidence type="ECO:0000256" key="7">
    <source>
        <dbReference type="ARBA" id="ARBA00022676"/>
    </source>
</evidence>
<dbReference type="UniPathway" id="UPA00378"/>
<evidence type="ECO:0000313" key="20">
    <source>
        <dbReference type="EMBL" id="ETO30405.1"/>
    </source>
</evidence>
<dbReference type="AlphaFoldDB" id="X6NVT5"/>
<feature type="transmembrane region" description="Helical" evidence="19">
    <location>
        <begin position="389"/>
        <end position="408"/>
    </location>
</feature>
<comment type="function">
    <text evidence="17">UDP-N-acetylglucosamine--dolichyl-phosphate N-acetylglucosaminephosphotransferase that operates in the biosynthetic pathway of dolichol-linked oligosaccharides, the glycan precursors employed in protein asparagine (N)-glycosylation. The assembly of dolichol-linked oligosaccharides begins on the cytosolic side of the endoplasmic reticulum membrane and finishes in its lumen. The sequential addition of sugars to dolichol pyrophosphate produces dolichol-linked oligosaccharides containing fourteen sugars, including two GlcNAcs, nine mannoses and three glucoses. Once assembled, the oligosaccharide is transferred from the lipid to nascent proteins by oligosaccharyltransferases. Catalyzes the initial step of dolichol-linked oligosaccharide biosynthesis, transfering GlcNAc-1-P from cytosolic UDP-GlcNAc onto the carrier lipid dolichyl phosphate (P-dolichol), yielding GlcNAc-P-P-dolichol embedded in the cytoplasmic leaflet of the endoplasmic reticulum membrane.</text>
</comment>
<feature type="transmembrane region" description="Helical" evidence="19">
    <location>
        <begin position="164"/>
        <end position="186"/>
    </location>
</feature>
<evidence type="ECO:0000256" key="14">
    <source>
        <dbReference type="ARBA" id="ARBA00023136"/>
    </source>
</evidence>
<keyword evidence="14 19" id="KW-0472">Membrane</keyword>
<name>X6NVT5_RETFI</name>
<protein>
    <recommendedName>
        <fullName evidence="6">UDP-N-acetylglucosamine--dolichyl-phosphate N-acetylglucosaminephosphotransferase</fullName>
        <ecNumber evidence="5">2.7.8.15</ecNumber>
    </recommendedName>
    <alternativeName>
        <fullName evidence="15">GlcNAc-1-P transferase</fullName>
    </alternativeName>
    <alternativeName>
        <fullName evidence="16">N-acetylglucosamine-1-phosphate transferase</fullName>
    </alternativeName>
</protein>
<feature type="transmembrane region" description="Helical" evidence="19">
    <location>
        <begin position="261"/>
        <end position="277"/>
    </location>
</feature>
<feature type="transmembrane region" description="Helical" evidence="19">
    <location>
        <begin position="214"/>
        <end position="232"/>
    </location>
</feature>
<evidence type="ECO:0000256" key="11">
    <source>
        <dbReference type="ARBA" id="ARBA00022824"/>
    </source>
</evidence>
<dbReference type="Pfam" id="PF00953">
    <property type="entry name" value="Glycos_transf_4"/>
    <property type="match status" value="1"/>
</dbReference>
<keyword evidence="11" id="KW-0256">Endoplasmic reticulum</keyword>
<feature type="transmembrane region" description="Helical" evidence="19">
    <location>
        <begin position="420"/>
        <end position="444"/>
    </location>
</feature>
<feature type="transmembrane region" description="Helical" evidence="19">
    <location>
        <begin position="358"/>
        <end position="377"/>
    </location>
</feature>
<keyword evidence="9 19" id="KW-0812">Transmembrane</keyword>
<dbReference type="Proteomes" id="UP000023152">
    <property type="component" value="Unassembled WGS sequence"/>
</dbReference>
<accession>X6NVT5</accession>
<comment type="subcellular location">
    <subcellularLocation>
        <location evidence="2">Endoplasmic reticulum membrane</location>
        <topology evidence="2">Multi-pass membrane protein</topology>
    </subcellularLocation>
</comment>
<dbReference type="EC" id="2.7.8.15" evidence="5"/>
<feature type="transmembrane region" description="Helical" evidence="19">
    <location>
        <begin position="324"/>
        <end position="346"/>
    </location>
</feature>
<feature type="transmembrane region" description="Helical" evidence="19">
    <location>
        <begin position="90"/>
        <end position="108"/>
    </location>
</feature>
<comment type="caution">
    <text evidence="20">The sequence shown here is derived from an EMBL/GenBank/DDBJ whole genome shotgun (WGS) entry which is preliminary data.</text>
</comment>
<evidence type="ECO:0000256" key="3">
    <source>
        <dbReference type="ARBA" id="ARBA00004922"/>
    </source>
</evidence>
<evidence type="ECO:0000256" key="2">
    <source>
        <dbReference type="ARBA" id="ARBA00004477"/>
    </source>
</evidence>
<evidence type="ECO:0000256" key="17">
    <source>
        <dbReference type="ARBA" id="ARBA00044717"/>
    </source>
</evidence>
<evidence type="ECO:0000256" key="12">
    <source>
        <dbReference type="ARBA" id="ARBA00022842"/>
    </source>
</evidence>